<dbReference type="GO" id="GO:0005634">
    <property type="term" value="C:nucleus"/>
    <property type="evidence" value="ECO:0007669"/>
    <property type="project" value="UniProtKB-SubCell"/>
</dbReference>
<feature type="non-terminal residue" evidence="8">
    <location>
        <position position="182"/>
    </location>
</feature>
<reference evidence="8" key="1">
    <citation type="submission" date="2021-02" db="EMBL/GenBank/DDBJ databases">
        <title>Comparative genomics reveals that relaxation of natural selection precedes convergent phenotypic evolution of cavefish.</title>
        <authorList>
            <person name="Peng Z."/>
        </authorList>
    </citation>
    <scope>NUCLEOTIDE SEQUENCE</scope>
    <source>
        <tissue evidence="8">Muscle</tissue>
    </source>
</reference>
<dbReference type="GO" id="GO:0009880">
    <property type="term" value="P:embryonic pattern specification"/>
    <property type="evidence" value="ECO:0007669"/>
    <property type="project" value="TreeGrafter"/>
</dbReference>
<comment type="similarity">
    <text evidence="2">Belongs to the ripply family.</text>
</comment>
<comment type="caution">
    <text evidence="8">The sequence shown here is derived from an EMBL/GenBank/DDBJ whole genome shotgun (WGS) entry which is preliminary data.</text>
</comment>
<proteinExistence type="inferred from homology"/>
<dbReference type="InterPro" id="IPR028127">
    <property type="entry name" value="Ripply_fam"/>
</dbReference>
<comment type="subcellular location">
    <subcellularLocation>
        <location evidence="1">Nucleus</location>
    </subcellularLocation>
</comment>
<name>A0A9W7TC51_TRIRA</name>
<evidence type="ECO:0000256" key="7">
    <source>
        <dbReference type="ARBA" id="ARBA00040827"/>
    </source>
</evidence>
<keyword evidence="9" id="KW-1185">Reference proteome</keyword>
<evidence type="ECO:0000256" key="4">
    <source>
        <dbReference type="ARBA" id="ARBA00023015"/>
    </source>
</evidence>
<keyword evidence="4" id="KW-0805">Transcription regulation</keyword>
<evidence type="ECO:0000313" key="9">
    <source>
        <dbReference type="Proteomes" id="UP001059041"/>
    </source>
</evidence>
<sequence length="182" mass="20901">CLLSSITDPSRTHLSILMSTLPVASPPTCQSHDSWRATVRKQSGRAKNAHIRARALKCRARTRWTVSQCEDAAGEFTRGSDDRCVNVSFSLLYFSCPVIWRPWDLSIRQTQFNKMISRRPSRVRVPEEAFHHPVRLFLPRSRMQEYLSHLGRKVLASFPVQATLHFYNDEDSEDESDGTHSD</sequence>
<dbReference type="PANTHER" id="PTHR16770">
    <property type="entry name" value="PROTEIN RIPPLY-LIKE"/>
    <property type="match status" value="1"/>
</dbReference>
<evidence type="ECO:0000256" key="6">
    <source>
        <dbReference type="ARBA" id="ARBA00023242"/>
    </source>
</evidence>
<dbReference type="EMBL" id="JAFHDT010000022">
    <property type="protein sequence ID" value="KAI7793432.1"/>
    <property type="molecule type" value="Genomic_DNA"/>
</dbReference>
<dbReference type="AlphaFoldDB" id="A0A9W7TC51"/>
<evidence type="ECO:0000256" key="1">
    <source>
        <dbReference type="ARBA" id="ARBA00004123"/>
    </source>
</evidence>
<dbReference type="PANTHER" id="PTHR16770:SF4">
    <property type="entry name" value="PROTEIN RIPPLY3"/>
    <property type="match status" value="1"/>
</dbReference>
<accession>A0A9W7TC51</accession>
<evidence type="ECO:0000256" key="3">
    <source>
        <dbReference type="ARBA" id="ARBA00022473"/>
    </source>
</evidence>
<gene>
    <name evidence="8" type="ORF">IRJ41_016617</name>
</gene>
<dbReference type="Proteomes" id="UP001059041">
    <property type="component" value="Linkage Group LG22"/>
</dbReference>
<organism evidence="8 9">
    <name type="scientific">Triplophysa rosa</name>
    <name type="common">Cave loach</name>
    <dbReference type="NCBI Taxonomy" id="992332"/>
    <lineage>
        <taxon>Eukaryota</taxon>
        <taxon>Metazoa</taxon>
        <taxon>Chordata</taxon>
        <taxon>Craniata</taxon>
        <taxon>Vertebrata</taxon>
        <taxon>Euteleostomi</taxon>
        <taxon>Actinopterygii</taxon>
        <taxon>Neopterygii</taxon>
        <taxon>Teleostei</taxon>
        <taxon>Ostariophysi</taxon>
        <taxon>Cypriniformes</taxon>
        <taxon>Nemacheilidae</taxon>
        <taxon>Triplophysa</taxon>
    </lineage>
</organism>
<dbReference type="GO" id="GO:0000122">
    <property type="term" value="P:negative regulation of transcription by RNA polymerase II"/>
    <property type="evidence" value="ECO:0007669"/>
    <property type="project" value="TreeGrafter"/>
</dbReference>
<protein>
    <recommendedName>
        <fullName evidence="7">Protein ripply3</fullName>
    </recommendedName>
</protein>
<keyword evidence="3" id="KW-0217">Developmental protein</keyword>
<keyword evidence="5" id="KW-0804">Transcription</keyword>
<evidence type="ECO:0000256" key="2">
    <source>
        <dbReference type="ARBA" id="ARBA00006944"/>
    </source>
</evidence>
<keyword evidence="6" id="KW-0539">Nucleus</keyword>
<evidence type="ECO:0000313" key="8">
    <source>
        <dbReference type="EMBL" id="KAI7793432.1"/>
    </source>
</evidence>
<dbReference type="Pfam" id="PF14998">
    <property type="entry name" value="Ripply"/>
    <property type="match status" value="1"/>
</dbReference>
<evidence type="ECO:0000256" key="5">
    <source>
        <dbReference type="ARBA" id="ARBA00023163"/>
    </source>
</evidence>